<feature type="compositionally biased region" description="Basic and acidic residues" evidence="1">
    <location>
        <begin position="49"/>
        <end position="68"/>
    </location>
</feature>
<keyword evidence="3" id="KW-1185">Reference proteome</keyword>
<organism evidence="2 3">
    <name type="scientific">Galerina marginata (strain CBS 339.88)</name>
    <dbReference type="NCBI Taxonomy" id="685588"/>
    <lineage>
        <taxon>Eukaryota</taxon>
        <taxon>Fungi</taxon>
        <taxon>Dikarya</taxon>
        <taxon>Basidiomycota</taxon>
        <taxon>Agaricomycotina</taxon>
        <taxon>Agaricomycetes</taxon>
        <taxon>Agaricomycetidae</taxon>
        <taxon>Agaricales</taxon>
        <taxon>Agaricineae</taxon>
        <taxon>Strophariaceae</taxon>
        <taxon>Galerina</taxon>
    </lineage>
</organism>
<feature type="compositionally biased region" description="Basic and acidic residues" evidence="1">
    <location>
        <begin position="125"/>
        <end position="134"/>
    </location>
</feature>
<feature type="region of interest" description="Disordered" evidence="1">
    <location>
        <begin position="1"/>
        <end position="150"/>
    </location>
</feature>
<dbReference type="HOGENOM" id="CLU_752365_0_0_1"/>
<gene>
    <name evidence="2" type="ORF">GALMADRAFT_216642</name>
</gene>
<feature type="compositionally biased region" description="Basic and acidic residues" evidence="1">
    <location>
        <begin position="90"/>
        <end position="102"/>
    </location>
</feature>
<feature type="compositionally biased region" description="Gly residues" evidence="1">
    <location>
        <begin position="137"/>
        <end position="149"/>
    </location>
</feature>
<evidence type="ECO:0000256" key="1">
    <source>
        <dbReference type="SAM" id="MobiDB-lite"/>
    </source>
</evidence>
<feature type="region of interest" description="Disordered" evidence="1">
    <location>
        <begin position="319"/>
        <end position="368"/>
    </location>
</feature>
<reference evidence="3" key="1">
    <citation type="journal article" date="2014" name="Proc. Natl. Acad. Sci. U.S.A.">
        <title>Extensive sampling of basidiomycete genomes demonstrates inadequacy of the white-rot/brown-rot paradigm for wood decay fungi.</title>
        <authorList>
            <person name="Riley R."/>
            <person name="Salamov A.A."/>
            <person name="Brown D.W."/>
            <person name="Nagy L.G."/>
            <person name="Floudas D."/>
            <person name="Held B.W."/>
            <person name="Levasseur A."/>
            <person name="Lombard V."/>
            <person name="Morin E."/>
            <person name="Otillar R."/>
            <person name="Lindquist E.A."/>
            <person name="Sun H."/>
            <person name="LaButti K.M."/>
            <person name="Schmutz J."/>
            <person name="Jabbour D."/>
            <person name="Luo H."/>
            <person name="Baker S.E."/>
            <person name="Pisabarro A.G."/>
            <person name="Walton J.D."/>
            <person name="Blanchette R.A."/>
            <person name="Henrissat B."/>
            <person name="Martin F."/>
            <person name="Cullen D."/>
            <person name="Hibbett D.S."/>
            <person name="Grigoriev I.V."/>
        </authorList>
    </citation>
    <scope>NUCLEOTIDE SEQUENCE [LARGE SCALE GENOMIC DNA]</scope>
    <source>
        <strain evidence="3">CBS 339.88</strain>
    </source>
</reference>
<evidence type="ECO:0000313" key="3">
    <source>
        <dbReference type="Proteomes" id="UP000027222"/>
    </source>
</evidence>
<proteinExistence type="predicted"/>
<evidence type="ECO:0000313" key="2">
    <source>
        <dbReference type="EMBL" id="KDR67177.1"/>
    </source>
</evidence>
<feature type="compositionally biased region" description="Acidic residues" evidence="1">
    <location>
        <begin position="329"/>
        <end position="341"/>
    </location>
</feature>
<protein>
    <submittedName>
        <fullName evidence="2">Uncharacterized protein</fullName>
    </submittedName>
</protein>
<dbReference type="EMBL" id="KL142417">
    <property type="protein sequence ID" value="KDR67177.1"/>
    <property type="molecule type" value="Genomic_DNA"/>
</dbReference>
<sequence>MGLGSGSGSGRDDDGACVGDPTDDENDNKRAEPPAEGVDECTVGTGDGYGDRAIRRHDTTPEFEHEFEYEVGTESHGVNHTKALSGGAGADKDSAFEGKQPDGHAPNLMPLQPTNDDANDGEEGDVVRDKKALDDSGCGGGGSDDGGSRGVEVEVEVERNGGGTAAGVRDHGDEFSGREGEGINQNYDIDEGDLDAHHGFVDDGASSAGQVDYANDDEIAAEPLAEGDEANTLDNAQSKNCITFLARLGLHTSILRRREHHLQIDQHANTQGLQAALHALQDMVDREVEVCLVGVGAQREPRFEGGEYDFGAVELEKKQNGKRRRRLSEEEDGSQEEDGVDDFGKRQGSENFSVGEPPRSRFKRARLE</sequence>
<name>A0A067SB27_GALM3</name>
<dbReference type="AlphaFoldDB" id="A0A067SB27"/>
<accession>A0A067SB27</accession>
<dbReference type="Proteomes" id="UP000027222">
    <property type="component" value="Unassembled WGS sequence"/>
</dbReference>